<evidence type="ECO:0000256" key="16">
    <source>
        <dbReference type="SAM" id="Coils"/>
    </source>
</evidence>
<dbReference type="EC" id="4.6.1.2" evidence="3 15"/>
<dbReference type="GO" id="GO:0007168">
    <property type="term" value="P:receptor guanylyl cyclase signaling pathway"/>
    <property type="evidence" value="ECO:0007669"/>
    <property type="project" value="TreeGrafter"/>
</dbReference>
<evidence type="ECO:0000256" key="13">
    <source>
        <dbReference type="ARBA" id="ARBA00023293"/>
    </source>
</evidence>
<keyword evidence="22" id="KW-1185">Reference proteome</keyword>
<comment type="subcellular location">
    <subcellularLocation>
        <location evidence="2">Membrane</location>
        <topology evidence="2">Single-pass type I membrane protein</topology>
    </subcellularLocation>
</comment>
<dbReference type="GO" id="GO:0009582">
    <property type="term" value="P:detection of abiotic stimulus"/>
    <property type="evidence" value="ECO:0007669"/>
    <property type="project" value="UniProtKB-ARBA"/>
</dbReference>
<dbReference type="GO" id="GO:0004383">
    <property type="term" value="F:guanylate cyclase activity"/>
    <property type="evidence" value="ECO:0007669"/>
    <property type="project" value="UniProtKB-EC"/>
</dbReference>
<name>A0AAD4MUD1_9BILA</name>
<evidence type="ECO:0000256" key="14">
    <source>
        <dbReference type="RuleBase" id="RU000405"/>
    </source>
</evidence>
<evidence type="ECO:0000256" key="2">
    <source>
        <dbReference type="ARBA" id="ARBA00004479"/>
    </source>
</evidence>
<dbReference type="Gene3D" id="3.40.50.2300">
    <property type="match status" value="2"/>
</dbReference>
<dbReference type="GO" id="GO:0001653">
    <property type="term" value="F:peptide receptor activity"/>
    <property type="evidence" value="ECO:0007669"/>
    <property type="project" value="TreeGrafter"/>
</dbReference>
<dbReference type="SUPFAM" id="SSF55073">
    <property type="entry name" value="Nucleotide cyclase"/>
    <property type="match status" value="1"/>
</dbReference>
<sequence>MVRKQTVFRIFQVCFMAWFVKNYIIPAINATNVTSTEASTTASVNGSASEMSHHSTAGHDSKIIVKVGHIGAINVMPKAELILEICRKELWKEGILNEEFDIEIVSQNGCGESFEGVAVGADMYHQQNVKAFVGPYCNTEMDAVSKMAAYWNVPIIGYMASSNIFSDKTLYKTMSRVSIRTTNSLALAVHSLLKHFNWQRVAIVTNTGPLAFERTQAFEEVFHNSRIQVVKKIMFEEAADAKAMIASGYLEDLKNNARIIICMFSSTREITKEFMQAASQSGIKTHDFVYILPWLQAEAKDASPWIGTDGQVQQNVREFYVNTIIIDDVNGFDNTLMAPFKERVEANGLSVNDLNLQNIYGYIHLYDALKLYSLAARRALNETQNPNVTTDGRFLWNKMRRMTFPGIATAEGVSSGMVTMDDLAERAAIYAAFYVAPNRDEVMKMVEMNPVPILNCDGIVNKSGCFDLNVTDLLTGFWPSLDGRLPKEEPECGFRNERCDYTLPIVAGIFAIVVLIVFVAAFVLFRVMKTRALNKMTWRIFRDEMRIVNEDEMKSMLSIGSSRTKLSNIARFSKHHAVVGTNTHASFHLYPQRRPIVFNRQDIEMLSIMKMMVHDNLNPFLGMSFNEKEEMLLLWKFCSRGTVQDIVYNDELTLDSKFHAAFLRDITMGLEYLHLSPIGYHGSLTPWACLIDRNWMVKLSDYGIANPLERWEKQGSIMQETLKDGEDKAGAEQSTSVLYCAPEMLKNRESNRRRGAEQTWLKQTQNRRQASDIYAFGIVMYEILFRALPFPGGTELAELCEYIRDGTKTFKPTIQDRSQVHPDIAALLQDCWSANPEIRPSIRRVRLNTENYLKVRGSLVDQMMRMMEQYANNLEKLVQDRTSMLEDANKRADKLLSQLLPSYVANELKVGRSVAPRMFKQASVMFSDIVGFTTLCSNSSPIEVVTMLNTVYSGFDDIINRHDAYKVETIGDAYMVVSGIPQENGMRHLMHLSDISLEVMEFLETFEIPHRKPQRIRIRIGLHTGPVAAGVVGLTAPRYCLFGDTVNMASRMESTGMPEKIHISEPYKEALEKYFAEFKFTHRGSVEIKGKGPCDTYWLDGKETGAELPPPPPPVTLGASQQPTFAFDQTFFGRSENESGLKDKKKASSRDNTQRSQP</sequence>
<evidence type="ECO:0000256" key="3">
    <source>
        <dbReference type="ARBA" id="ARBA00012202"/>
    </source>
</evidence>
<dbReference type="Gene3D" id="3.30.70.1230">
    <property type="entry name" value="Nucleotide cyclase"/>
    <property type="match status" value="1"/>
</dbReference>
<dbReference type="GO" id="GO:0042330">
    <property type="term" value="P:taxis"/>
    <property type="evidence" value="ECO:0007669"/>
    <property type="project" value="UniProtKB-ARBA"/>
</dbReference>
<evidence type="ECO:0000256" key="7">
    <source>
        <dbReference type="ARBA" id="ARBA00022989"/>
    </source>
</evidence>
<keyword evidence="7 18" id="KW-1133">Transmembrane helix</keyword>
<keyword evidence="10" id="KW-0675">Receptor</keyword>
<keyword evidence="5" id="KW-0547">Nucleotide-binding</keyword>
<feature type="transmembrane region" description="Helical" evidence="18">
    <location>
        <begin position="501"/>
        <end position="525"/>
    </location>
</feature>
<dbReference type="GO" id="GO:0005524">
    <property type="term" value="F:ATP binding"/>
    <property type="evidence" value="ECO:0007669"/>
    <property type="project" value="InterPro"/>
</dbReference>
<evidence type="ECO:0000256" key="12">
    <source>
        <dbReference type="ARBA" id="ARBA00023239"/>
    </source>
</evidence>
<proteinExistence type="inferred from homology"/>
<dbReference type="GO" id="GO:0043005">
    <property type="term" value="C:neuron projection"/>
    <property type="evidence" value="ECO:0007669"/>
    <property type="project" value="UniProtKB-ARBA"/>
</dbReference>
<dbReference type="GO" id="GO:0009581">
    <property type="term" value="P:detection of external stimulus"/>
    <property type="evidence" value="ECO:0007669"/>
    <property type="project" value="UniProtKB-ARBA"/>
</dbReference>
<accession>A0AAD4MUD1</accession>
<keyword evidence="4 18" id="KW-0812">Transmembrane</keyword>
<comment type="similarity">
    <text evidence="14">Belongs to the adenylyl cyclase class-4/guanylyl cyclase family.</text>
</comment>
<feature type="region of interest" description="Disordered" evidence="17">
    <location>
        <begin position="1128"/>
        <end position="1158"/>
    </location>
</feature>
<dbReference type="CDD" id="cd06352">
    <property type="entry name" value="PBP1_NPR_GC-like"/>
    <property type="match status" value="1"/>
</dbReference>
<evidence type="ECO:0000256" key="11">
    <source>
        <dbReference type="ARBA" id="ARBA00023180"/>
    </source>
</evidence>
<dbReference type="InterPro" id="IPR001054">
    <property type="entry name" value="A/G_cyclase"/>
</dbReference>
<keyword evidence="16" id="KW-0175">Coiled coil</keyword>
<evidence type="ECO:0000256" key="10">
    <source>
        <dbReference type="ARBA" id="ARBA00023170"/>
    </source>
</evidence>
<feature type="coiled-coil region" evidence="16">
    <location>
        <begin position="860"/>
        <end position="891"/>
    </location>
</feature>
<evidence type="ECO:0000256" key="9">
    <source>
        <dbReference type="ARBA" id="ARBA00023136"/>
    </source>
</evidence>
<evidence type="ECO:0000256" key="6">
    <source>
        <dbReference type="ARBA" id="ARBA00022842"/>
    </source>
</evidence>
<keyword evidence="12 14" id="KW-0456">Lyase</keyword>
<dbReference type="InterPro" id="IPR001245">
    <property type="entry name" value="Ser-Thr/Tyr_kinase_cat_dom"/>
</dbReference>
<dbReference type="GO" id="GO:0004672">
    <property type="term" value="F:protein kinase activity"/>
    <property type="evidence" value="ECO:0007669"/>
    <property type="project" value="InterPro"/>
</dbReference>
<dbReference type="InterPro" id="IPR000719">
    <property type="entry name" value="Prot_kinase_dom"/>
</dbReference>
<dbReference type="Proteomes" id="UP001201812">
    <property type="component" value="Unassembled WGS sequence"/>
</dbReference>
<dbReference type="GO" id="GO:0009266">
    <property type="term" value="P:response to temperature stimulus"/>
    <property type="evidence" value="ECO:0007669"/>
    <property type="project" value="UniProtKB-ARBA"/>
</dbReference>
<dbReference type="GO" id="GO:0005525">
    <property type="term" value="F:GTP binding"/>
    <property type="evidence" value="ECO:0007669"/>
    <property type="project" value="UniProtKB-KW"/>
</dbReference>
<dbReference type="SUPFAM" id="SSF53822">
    <property type="entry name" value="Periplasmic binding protein-like I"/>
    <property type="match status" value="1"/>
</dbReference>
<evidence type="ECO:0000313" key="22">
    <source>
        <dbReference type="Proteomes" id="UP001201812"/>
    </source>
</evidence>
<keyword evidence="11" id="KW-0325">Glycoprotein</keyword>
<comment type="catalytic activity">
    <reaction evidence="1 15">
        <text>GTP = 3',5'-cyclic GMP + diphosphate</text>
        <dbReference type="Rhea" id="RHEA:13665"/>
        <dbReference type="ChEBI" id="CHEBI:33019"/>
        <dbReference type="ChEBI" id="CHEBI:37565"/>
        <dbReference type="ChEBI" id="CHEBI:57746"/>
        <dbReference type="EC" id="4.6.1.2"/>
    </reaction>
</comment>
<dbReference type="EMBL" id="JAKKPZ010000061">
    <property type="protein sequence ID" value="KAI1704973.1"/>
    <property type="molecule type" value="Genomic_DNA"/>
</dbReference>
<dbReference type="InterPro" id="IPR001828">
    <property type="entry name" value="ANF_lig-bd_rcpt"/>
</dbReference>
<feature type="domain" description="Protein kinase" evidence="19">
    <location>
        <begin position="553"/>
        <end position="853"/>
    </location>
</feature>
<evidence type="ECO:0000256" key="1">
    <source>
        <dbReference type="ARBA" id="ARBA00001436"/>
    </source>
</evidence>
<keyword evidence="6" id="KW-0460">Magnesium</keyword>
<reference evidence="21" key="1">
    <citation type="submission" date="2022-01" db="EMBL/GenBank/DDBJ databases">
        <title>Genome Sequence Resource for Two Populations of Ditylenchus destructor, the Migratory Endoparasitic Phytonematode.</title>
        <authorList>
            <person name="Zhang H."/>
            <person name="Lin R."/>
            <person name="Xie B."/>
        </authorList>
    </citation>
    <scope>NUCLEOTIDE SEQUENCE</scope>
    <source>
        <strain evidence="21">BazhouSP</strain>
    </source>
</reference>
<feature type="compositionally biased region" description="Basic and acidic residues" evidence="17">
    <location>
        <begin position="1135"/>
        <end position="1158"/>
    </location>
</feature>
<dbReference type="PROSITE" id="PS00452">
    <property type="entry name" value="GUANYLATE_CYCLASE_1"/>
    <property type="match status" value="1"/>
</dbReference>
<gene>
    <name evidence="21" type="ORF">DdX_13903</name>
</gene>
<dbReference type="InterPro" id="IPR029787">
    <property type="entry name" value="Nucleotide_cyclase"/>
</dbReference>
<evidence type="ECO:0000256" key="5">
    <source>
        <dbReference type="ARBA" id="ARBA00022741"/>
    </source>
</evidence>
<organism evidence="21 22">
    <name type="scientific">Ditylenchus destructor</name>
    <dbReference type="NCBI Taxonomy" id="166010"/>
    <lineage>
        <taxon>Eukaryota</taxon>
        <taxon>Metazoa</taxon>
        <taxon>Ecdysozoa</taxon>
        <taxon>Nematoda</taxon>
        <taxon>Chromadorea</taxon>
        <taxon>Rhabditida</taxon>
        <taxon>Tylenchina</taxon>
        <taxon>Tylenchomorpha</taxon>
        <taxon>Sphaerularioidea</taxon>
        <taxon>Anguinidae</taxon>
        <taxon>Anguininae</taxon>
        <taxon>Ditylenchus</taxon>
    </lineage>
</organism>
<dbReference type="Pfam" id="PF01094">
    <property type="entry name" value="ANF_receptor"/>
    <property type="match status" value="1"/>
</dbReference>
<evidence type="ECO:0000259" key="20">
    <source>
        <dbReference type="PROSITE" id="PS50125"/>
    </source>
</evidence>
<dbReference type="PANTHER" id="PTHR11920:SF260">
    <property type="entry name" value="RECEPTOR-TYPE GUANYLATE CYCLASE GCY-23"/>
    <property type="match status" value="1"/>
</dbReference>
<dbReference type="InterPro" id="IPR050401">
    <property type="entry name" value="Cyclic_nucleotide_synthase"/>
</dbReference>
<dbReference type="GO" id="GO:0035556">
    <property type="term" value="P:intracellular signal transduction"/>
    <property type="evidence" value="ECO:0007669"/>
    <property type="project" value="InterPro"/>
</dbReference>
<dbReference type="FunFam" id="1.10.510.10:FF:000941">
    <property type="entry name" value="Guanylate cyclase"/>
    <property type="match status" value="1"/>
</dbReference>
<dbReference type="GO" id="GO:0005886">
    <property type="term" value="C:plasma membrane"/>
    <property type="evidence" value="ECO:0007669"/>
    <property type="project" value="TreeGrafter"/>
</dbReference>
<dbReference type="Pfam" id="PF07714">
    <property type="entry name" value="PK_Tyr_Ser-Thr"/>
    <property type="match status" value="1"/>
</dbReference>
<dbReference type="Pfam" id="PF00211">
    <property type="entry name" value="Guanylate_cyc"/>
    <property type="match status" value="1"/>
</dbReference>
<evidence type="ECO:0000256" key="15">
    <source>
        <dbReference type="RuleBase" id="RU003431"/>
    </source>
</evidence>
<keyword evidence="9 18" id="KW-0472">Membrane</keyword>
<evidence type="ECO:0000256" key="17">
    <source>
        <dbReference type="SAM" id="MobiDB-lite"/>
    </source>
</evidence>
<feature type="domain" description="Guanylate cyclase" evidence="20">
    <location>
        <begin position="923"/>
        <end position="1053"/>
    </location>
</feature>
<dbReference type="PROSITE" id="PS50011">
    <property type="entry name" value="PROTEIN_KINASE_DOM"/>
    <property type="match status" value="1"/>
</dbReference>
<comment type="caution">
    <text evidence="21">The sequence shown here is derived from an EMBL/GenBank/DDBJ whole genome shotgun (WGS) entry which is preliminary data.</text>
</comment>
<evidence type="ECO:0000256" key="18">
    <source>
        <dbReference type="SAM" id="Phobius"/>
    </source>
</evidence>
<protein>
    <recommendedName>
        <fullName evidence="3 15">Guanylate cyclase</fullName>
        <ecNumber evidence="3 15">4.6.1.2</ecNumber>
    </recommendedName>
</protein>
<evidence type="ECO:0000313" key="21">
    <source>
        <dbReference type="EMBL" id="KAI1704973.1"/>
    </source>
</evidence>
<dbReference type="SUPFAM" id="SSF56112">
    <property type="entry name" value="Protein kinase-like (PK-like)"/>
    <property type="match status" value="1"/>
</dbReference>
<dbReference type="CDD" id="cd07302">
    <property type="entry name" value="CHD"/>
    <property type="match status" value="1"/>
</dbReference>
<dbReference type="Gene3D" id="1.10.510.10">
    <property type="entry name" value="Transferase(Phosphotransferase) domain 1"/>
    <property type="match status" value="1"/>
</dbReference>
<keyword evidence="8" id="KW-0342">GTP-binding</keyword>
<dbReference type="InterPro" id="IPR028082">
    <property type="entry name" value="Peripla_BP_I"/>
</dbReference>
<evidence type="ECO:0000259" key="19">
    <source>
        <dbReference type="PROSITE" id="PS50011"/>
    </source>
</evidence>
<dbReference type="SMART" id="SM00044">
    <property type="entry name" value="CYCc"/>
    <property type="match status" value="1"/>
</dbReference>
<dbReference type="PROSITE" id="PS50125">
    <property type="entry name" value="GUANYLATE_CYCLASE_2"/>
    <property type="match status" value="1"/>
</dbReference>
<dbReference type="InterPro" id="IPR018297">
    <property type="entry name" value="A/G_cyclase_CS"/>
</dbReference>
<keyword evidence="13 15" id="KW-0141">cGMP biosynthesis</keyword>
<dbReference type="AlphaFoldDB" id="A0AAD4MUD1"/>
<evidence type="ECO:0000256" key="8">
    <source>
        <dbReference type="ARBA" id="ARBA00023134"/>
    </source>
</evidence>
<dbReference type="InterPro" id="IPR011009">
    <property type="entry name" value="Kinase-like_dom_sf"/>
</dbReference>
<dbReference type="FunFam" id="3.30.70.1230:FF:000035">
    <property type="entry name" value="Guanylate cyclase"/>
    <property type="match status" value="1"/>
</dbReference>
<dbReference type="PANTHER" id="PTHR11920">
    <property type="entry name" value="GUANYLYL CYCLASE"/>
    <property type="match status" value="1"/>
</dbReference>
<dbReference type="GO" id="GO:0004016">
    <property type="term" value="F:adenylate cyclase activity"/>
    <property type="evidence" value="ECO:0007669"/>
    <property type="project" value="TreeGrafter"/>
</dbReference>
<evidence type="ECO:0000256" key="4">
    <source>
        <dbReference type="ARBA" id="ARBA00022692"/>
    </source>
</evidence>